<feature type="region of interest" description="Disordered" evidence="1">
    <location>
        <begin position="115"/>
        <end position="169"/>
    </location>
</feature>
<accession>A0AAE0GX27</accession>
<protein>
    <submittedName>
        <fullName evidence="2">Uncharacterized protein</fullName>
    </submittedName>
</protein>
<gene>
    <name evidence="2" type="ORF">CYMTET_6461</name>
</gene>
<sequence length="271" mass="29367">MSHVLGPISRDEVFKLLDLDYEYEAYHYVVNDLTYAVLPTVLRGMALVLYDESTRLHPHDGRCALQRLRFHVEGIGDPDAHRFWVRLRATKIDETLEPAPQLAVVRTLARTNTADSIPRTPTATSLRTSTPFSASGGATRGGGGEKNNVGSAYNTGKRKYGPPEGKWKKHDGGGRYLVWEGTRVLCITCFRLWTVTTGHNHADGICTYVCTQAFAPGRAPAKAPAAPANPPPPLSEWPPSAAPQAHALRELEPPPQEEATQPAAAAAATAA</sequence>
<reference evidence="2 3" key="1">
    <citation type="journal article" date="2015" name="Genome Biol. Evol.">
        <title>Comparative Genomics of a Bacterivorous Green Alga Reveals Evolutionary Causalities and Consequences of Phago-Mixotrophic Mode of Nutrition.</title>
        <authorList>
            <person name="Burns J.A."/>
            <person name="Paasch A."/>
            <person name="Narechania A."/>
            <person name="Kim E."/>
        </authorList>
    </citation>
    <scope>NUCLEOTIDE SEQUENCE [LARGE SCALE GENOMIC DNA]</scope>
    <source>
        <strain evidence="2 3">PLY_AMNH</strain>
    </source>
</reference>
<feature type="compositionally biased region" description="Polar residues" evidence="1">
    <location>
        <begin position="115"/>
        <end position="132"/>
    </location>
</feature>
<dbReference type="EMBL" id="LGRX02001548">
    <property type="protein sequence ID" value="KAK3285954.1"/>
    <property type="molecule type" value="Genomic_DNA"/>
</dbReference>
<evidence type="ECO:0000313" key="3">
    <source>
        <dbReference type="Proteomes" id="UP001190700"/>
    </source>
</evidence>
<organism evidence="2 3">
    <name type="scientific">Cymbomonas tetramitiformis</name>
    <dbReference type="NCBI Taxonomy" id="36881"/>
    <lineage>
        <taxon>Eukaryota</taxon>
        <taxon>Viridiplantae</taxon>
        <taxon>Chlorophyta</taxon>
        <taxon>Pyramimonadophyceae</taxon>
        <taxon>Pyramimonadales</taxon>
        <taxon>Pyramimonadaceae</taxon>
        <taxon>Cymbomonas</taxon>
    </lineage>
</organism>
<comment type="caution">
    <text evidence="2">The sequence shown here is derived from an EMBL/GenBank/DDBJ whole genome shotgun (WGS) entry which is preliminary data.</text>
</comment>
<name>A0AAE0GX27_9CHLO</name>
<proteinExistence type="predicted"/>
<feature type="compositionally biased region" description="Low complexity" evidence="1">
    <location>
        <begin position="257"/>
        <end position="271"/>
    </location>
</feature>
<evidence type="ECO:0000256" key="1">
    <source>
        <dbReference type="SAM" id="MobiDB-lite"/>
    </source>
</evidence>
<keyword evidence="3" id="KW-1185">Reference proteome</keyword>
<dbReference type="AlphaFoldDB" id="A0AAE0GX27"/>
<feature type="compositionally biased region" description="Pro residues" evidence="1">
    <location>
        <begin position="227"/>
        <end position="236"/>
    </location>
</feature>
<dbReference type="Proteomes" id="UP001190700">
    <property type="component" value="Unassembled WGS sequence"/>
</dbReference>
<feature type="region of interest" description="Disordered" evidence="1">
    <location>
        <begin position="219"/>
        <end position="271"/>
    </location>
</feature>
<evidence type="ECO:0000313" key="2">
    <source>
        <dbReference type="EMBL" id="KAK3285954.1"/>
    </source>
</evidence>